<protein>
    <recommendedName>
        <fullName evidence="10">Rhomboid-like protease</fullName>
        <ecNumber evidence="10">3.4.21.105</ecNumber>
    </recommendedName>
</protein>
<evidence type="ECO:0000256" key="4">
    <source>
        <dbReference type="ARBA" id="ARBA00022670"/>
    </source>
</evidence>
<dbReference type="OMA" id="YIFSGAM"/>
<dbReference type="GO" id="GO:0016020">
    <property type="term" value="C:membrane"/>
    <property type="evidence" value="ECO:0007669"/>
    <property type="project" value="UniProtKB-SubCell"/>
</dbReference>
<comment type="similarity">
    <text evidence="3 10">Belongs to the peptidase S54 family.</text>
</comment>
<evidence type="ECO:0000256" key="6">
    <source>
        <dbReference type="ARBA" id="ARBA00022801"/>
    </source>
</evidence>
<dbReference type="OrthoDB" id="418595at2759"/>
<evidence type="ECO:0000256" key="9">
    <source>
        <dbReference type="ARBA" id="ARBA00023136"/>
    </source>
</evidence>
<feature type="transmembrane region" description="Helical" evidence="10">
    <location>
        <begin position="130"/>
        <end position="152"/>
    </location>
</feature>
<feature type="transmembrane region" description="Helical" evidence="10">
    <location>
        <begin position="50"/>
        <end position="71"/>
    </location>
</feature>
<keyword evidence="4 10" id="KW-0645">Protease</keyword>
<keyword evidence="8 10" id="KW-1133">Transmembrane helix</keyword>
<proteinExistence type="inferred from homology"/>
<dbReference type="InterPro" id="IPR035952">
    <property type="entry name" value="Rhomboid-like_sf"/>
</dbReference>
<evidence type="ECO:0000313" key="12">
    <source>
        <dbReference type="EMBL" id="EZG79709.1"/>
    </source>
</evidence>
<gene>
    <name evidence="12" type="ORF">GNI_024600</name>
</gene>
<reference evidence="12" key="1">
    <citation type="submission" date="2013-12" db="EMBL/GenBank/DDBJ databases">
        <authorList>
            <person name="Omoto C.K."/>
            <person name="Sibley D."/>
            <person name="Venepally P."/>
            <person name="Hadjithomas M."/>
            <person name="Karamycheva S."/>
            <person name="Brunk B."/>
            <person name="Roos D."/>
            <person name="Caler E."/>
            <person name="Lorenzi H."/>
        </authorList>
    </citation>
    <scope>NUCLEOTIDE SEQUENCE</scope>
</reference>
<dbReference type="Pfam" id="PF01694">
    <property type="entry name" value="Rhomboid"/>
    <property type="match status" value="1"/>
</dbReference>
<keyword evidence="5 10" id="KW-0812">Transmembrane</keyword>
<dbReference type="EC" id="3.4.21.105" evidence="10"/>
<dbReference type="Gene3D" id="1.20.1540.10">
    <property type="entry name" value="Rhomboid-like"/>
    <property type="match status" value="1"/>
</dbReference>
<dbReference type="eggNOG" id="KOG2289">
    <property type="taxonomic scope" value="Eukaryota"/>
</dbReference>
<dbReference type="InterPro" id="IPR002610">
    <property type="entry name" value="Peptidase_S54_rhomboid-like"/>
</dbReference>
<feature type="transmembrane region" description="Helical" evidence="10">
    <location>
        <begin position="248"/>
        <end position="270"/>
    </location>
</feature>
<evidence type="ECO:0000256" key="5">
    <source>
        <dbReference type="ARBA" id="ARBA00022692"/>
    </source>
</evidence>
<dbReference type="Proteomes" id="UP000019763">
    <property type="component" value="Unassembled WGS sequence"/>
</dbReference>
<dbReference type="VEuPathDB" id="CryptoDB:GNI_024600"/>
<keyword evidence="7 10" id="KW-0720">Serine protease</keyword>
<dbReference type="GO" id="GO:0006508">
    <property type="term" value="P:proteolysis"/>
    <property type="evidence" value="ECO:0007669"/>
    <property type="project" value="UniProtKB-KW"/>
</dbReference>
<feature type="transmembrane region" description="Helical" evidence="10">
    <location>
        <begin position="158"/>
        <end position="178"/>
    </location>
</feature>
<feature type="transmembrane region" description="Helical" evidence="10">
    <location>
        <begin position="218"/>
        <end position="236"/>
    </location>
</feature>
<dbReference type="EMBL" id="AFNH02000182">
    <property type="protein sequence ID" value="EZG79709.1"/>
    <property type="molecule type" value="Genomic_DNA"/>
</dbReference>
<evidence type="ECO:0000256" key="7">
    <source>
        <dbReference type="ARBA" id="ARBA00022825"/>
    </source>
</evidence>
<keyword evidence="6 10" id="KW-0378">Hydrolase</keyword>
<feature type="transmembrane region" description="Helical" evidence="10">
    <location>
        <begin position="190"/>
        <end position="206"/>
    </location>
</feature>
<comment type="catalytic activity">
    <reaction evidence="1 10">
        <text>Cleaves type-1 transmembrane domains using a catalytic dyad composed of serine and histidine that are contributed by different transmembrane domains.</text>
        <dbReference type="EC" id="3.4.21.105"/>
    </reaction>
</comment>
<evidence type="ECO:0000259" key="11">
    <source>
        <dbReference type="Pfam" id="PF01694"/>
    </source>
</evidence>
<organism evidence="12 13">
    <name type="scientific">Gregarina niphandrodes</name>
    <name type="common">Septate eugregarine</name>
    <dbReference type="NCBI Taxonomy" id="110365"/>
    <lineage>
        <taxon>Eukaryota</taxon>
        <taxon>Sar</taxon>
        <taxon>Alveolata</taxon>
        <taxon>Apicomplexa</taxon>
        <taxon>Conoidasida</taxon>
        <taxon>Gregarinasina</taxon>
        <taxon>Eugregarinorida</taxon>
        <taxon>Gregarinidae</taxon>
        <taxon>Gregarina</taxon>
    </lineage>
</organism>
<evidence type="ECO:0000256" key="10">
    <source>
        <dbReference type="RuleBase" id="RU362115"/>
    </source>
</evidence>
<comment type="function">
    <text evidence="10">Serine protease involved in intramembrane proteolysis.</text>
</comment>
<feature type="transmembrane region" description="Helical" evidence="10">
    <location>
        <begin position="96"/>
        <end position="118"/>
    </location>
</feature>
<dbReference type="GO" id="GO:0004252">
    <property type="term" value="F:serine-type endopeptidase activity"/>
    <property type="evidence" value="ECO:0007669"/>
    <property type="project" value="InterPro"/>
</dbReference>
<dbReference type="SUPFAM" id="SSF144091">
    <property type="entry name" value="Rhomboid-like"/>
    <property type="match status" value="1"/>
</dbReference>
<accession>A0A023BBG2</accession>
<dbReference type="GeneID" id="22911119"/>
<evidence type="ECO:0000256" key="2">
    <source>
        <dbReference type="ARBA" id="ARBA00004141"/>
    </source>
</evidence>
<evidence type="ECO:0000256" key="3">
    <source>
        <dbReference type="ARBA" id="ARBA00009045"/>
    </source>
</evidence>
<comment type="subcellular location">
    <subcellularLocation>
        <location evidence="2 10">Membrane</location>
        <topology evidence="2 10">Multi-pass membrane protein</topology>
    </subcellularLocation>
</comment>
<comment type="caution">
    <text evidence="12">The sequence shown here is derived from an EMBL/GenBank/DDBJ whole genome shotgun (WGS) entry which is preliminary data.</text>
</comment>
<dbReference type="PANTHER" id="PTHR22936">
    <property type="entry name" value="RHOMBOID-RELATED"/>
    <property type="match status" value="1"/>
</dbReference>
<dbReference type="RefSeq" id="XP_011134391.1">
    <property type="nucleotide sequence ID" value="XM_011136089.1"/>
</dbReference>
<name>A0A023BBG2_GRENI</name>
<dbReference type="AlphaFoldDB" id="A0A023BBG2"/>
<sequence length="276" mass="30145">MVQVHTLRDLESGNAGNPSAAPFPSLTAAGRGQRPRCIELLFPGFKPKTFIFIISMVQIAIYVLCTVQYYGGMDWLPFGISSKGSSYGPAIVSGQVWRLITPIFLHAGFVHILFNMFFQMRMGFPLEEEYGTRIFAGMYLLCGLAGNLFSVALAPCKYAVGASTAGFGLIGIQMAQIALHWHLLQRKEEVTFNILFFFMMALMMSIGPDSVVDWRGHAGGFITGFCLGLIMTTTNSRPDWYEPFTRPVSLAVIGSVVLGSVVAIFSIPLASRGCGI</sequence>
<feature type="domain" description="Peptidase S54 rhomboid" evidence="11">
    <location>
        <begin position="94"/>
        <end position="231"/>
    </location>
</feature>
<keyword evidence="9 10" id="KW-0472">Membrane</keyword>
<dbReference type="PANTHER" id="PTHR22936:SF69">
    <property type="entry name" value="RHOMBOID-LIKE PROTEIN"/>
    <property type="match status" value="1"/>
</dbReference>
<keyword evidence="13" id="KW-1185">Reference proteome</keyword>
<evidence type="ECO:0000313" key="13">
    <source>
        <dbReference type="Proteomes" id="UP000019763"/>
    </source>
</evidence>
<evidence type="ECO:0000256" key="8">
    <source>
        <dbReference type="ARBA" id="ARBA00022989"/>
    </source>
</evidence>
<dbReference type="InterPro" id="IPR022764">
    <property type="entry name" value="Peptidase_S54_rhomboid_dom"/>
</dbReference>
<evidence type="ECO:0000256" key="1">
    <source>
        <dbReference type="ARBA" id="ARBA00000156"/>
    </source>
</evidence>